<protein>
    <submittedName>
        <fullName evidence="2">4Fe-4S ferredoxin iron-sulfur binding domain protein</fullName>
    </submittedName>
</protein>
<name>A0A090D9Z6_MESPL</name>
<dbReference type="CDD" id="cd10551">
    <property type="entry name" value="PsrB"/>
    <property type="match status" value="1"/>
</dbReference>
<organism evidence="2 3">
    <name type="scientific">Mesorhizobium plurifarium</name>
    <dbReference type="NCBI Taxonomy" id="69974"/>
    <lineage>
        <taxon>Bacteria</taxon>
        <taxon>Pseudomonadati</taxon>
        <taxon>Pseudomonadota</taxon>
        <taxon>Alphaproteobacteria</taxon>
        <taxon>Hyphomicrobiales</taxon>
        <taxon>Phyllobacteriaceae</taxon>
        <taxon>Mesorhizobium</taxon>
    </lineage>
</organism>
<dbReference type="Proteomes" id="UP000045285">
    <property type="component" value="Unassembled WGS sequence"/>
</dbReference>
<dbReference type="Gene3D" id="3.30.70.20">
    <property type="match status" value="2"/>
</dbReference>
<accession>A0A090D9Z6</accession>
<dbReference type="InterPro" id="IPR017896">
    <property type="entry name" value="4Fe4S_Fe-S-bd"/>
</dbReference>
<dbReference type="InterPro" id="IPR009010">
    <property type="entry name" value="Asp_de-COase-like_dom_sf"/>
</dbReference>
<dbReference type="AlphaFoldDB" id="A0A090D9Z6"/>
<dbReference type="InterPro" id="IPR006657">
    <property type="entry name" value="MoPterin_dinucl-bd_dom"/>
</dbReference>
<dbReference type="PROSITE" id="PS51379">
    <property type="entry name" value="4FE4S_FER_2"/>
    <property type="match status" value="1"/>
</dbReference>
<gene>
    <name evidence="2" type="ORF">MPL3356_110200</name>
</gene>
<evidence type="ECO:0000313" key="3">
    <source>
        <dbReference type="Proteomes" id="UP000045285"/>
    </source>
</evidence>
<dbReference type="GO" id="GO:0016491">
    <property type="term" value="F:oxidoreductase activity"/>
    <property type="evidence" value="ECO:0007669"/>
    <property type="project" value="InterPro"/>
</dbReference>
<reference evidence="3" key="1">
    <citation type="submission" date="2014-08" db="EMBL/GenBank/DDBJ databases">
        <authorList>
            <person name="Moulin L."/>
        </authorList>
    </citation>
    <scope>NUCLEOTIDE SEQUENCE [LARGE SCALE GENOMIC DNA]</scope>
</reference>
<dbReference type="SUPFAM" id="SSF54862">
    <property type="entry name" value="4Fe-4S ferredoxins"/>
    <property type="match status" value="1"/>
</dbReference>
<dbReference type="Gene3D" id="2.40.40.20">
    <property type="match status" value="1"/>
</dbReference>
<dbReference type="SUPFAM" id="SSF53706">
    <property type="entry name" value="Formate dehydrogenase/DMSO reductase, domains 1-3"/>
    <property type="match status" value="1"/>
</dbReference>
<dbReference type="EMBL" id="CCMZ01000003">
    <property type="protein sequence ID" value="CDX11856.1"/>
    <property type="molecule type" value="Genomic_DNA"/>
</dbReference>
<dbReference type="SUPFAM" id="SSF50692">
    <property type="entry name" value="ADC-like"/>
    <property type="match status" value="1"/>
</dbReference>
<dbReference type="PANTHER" id="PTHR42783:SF3">
    <property type="entry name" value="GLUTAMATE SYNTHASE [NADPH] SMALL CHAIN-RELATED"/>
    <property type="match status" value="1"/>
</dbReference>
<dbReference type="NCBIfam" id="TIGR04519">
    <property type="entry name" value="MoCo_extend_TAT"/>
    <property type="match status" value="1"/>
</dbReference>
<dbReference type="InterPro" id="IPR030948">
    <property type="entry name" value="TAT_var_transloc_signal_dom"/>
</dbReference>
<feature type="domain" description="4Fe-4S ferredoxin-type" evidence="1">
    <location>
        <begin position="739"/>
        <end position="770"/>
    </location>
</feature>
<evidence type="ECO:0000313" key="2">
    <source>
        <dbReference type="EMBL" id="CDX11856.1"/>
    </source>
</evidence>
<dbReference type="PANTHER" id="PTHR42783">
    <property type="entry name" value="GLUTAMATE SYNTHASE [NADPH] SMALL CHAIN"/>
    <property type="match status" value="1"/>
</dbReference>
<proteinExistence type="predicted"/>
<keyword evidence="3" id="KW-1185">Reference proteome</keyword>
<dbReference type="Pfam" id="PF00037">
    <property type="entry name" value="Fer4"/>
    <property type="match status" value="1"/>
</dbReference>
<dbReference type="Pfam" id="PF01568">
    <property type="entry name" value="Molydop_binding"/>
    <property type="match status" value="1"/>
</dbReference>
<dbReference type="GO" id="GO:0043546">
    <property type="term" value="F:molybdopterin cofactor binding"/>
    <property type="evidence" value="ECO:0007669"/>
    <property type="project" value="InterPro"/>
</dbReference>
<dbReference type="Gene3D" id="3.40.50.740">
    <property type="match status" value="1"/>
</dbReference>
<evidence type="ECO:0000259" key="1">
    <source>
        <dbReference type="PROSITE" id="PS51379"/>
    </source>
</evidence>
<sequence>MSAIGSEPAARENERLWRSLEQRAGTAELDAYLQAEFPSLARSLPVDVDRRTLLQLMGASLSLAGLAACSPAREIVPYVRQPEIVIPGKPLYYATALSSQGYGIGAVVESHEGRPTKIEGNPDHPSSRGATDALMQASVLELFDPERSRTPLKDGDPASYGDFLRDMAALGTRLATRQGEGCAILIGATTSPTLKAQIERLCSRYPSLRIYGHDALATPGAEQAGQSLFGRACIPVYHFDKADVVLSLDSDFLAQGPGRLAYAADFVSRRRVRAPGDPMSRFFAVATTPSITAAAADHHHAVRPSRVEALSQALATAMGVAPTSNTPDVERPPWFGDATAELRSAGARALVVAGEQQSNYVHSVALAINARLGALGSTVHLIDAPHAMPVTGDLAAMCRDIEAGSVSELFVLGANPMATAPADIDVVKALKRLTLLVHCGLYRDATAMLSHWHIPAAHDLEAWSDARAHDGTASIMQPLIAPLFGGRTFHEIVAALEGDFNSNPLSLVRATWATSLDDEAWRKTLRDGVVAATAAAPIAVSTSGALPPPGGKSLANGLEVRIVADPYLGDGRHANCAMLQELPHPLTKVVWSNVVMIAPANASKLGLRNGQTIRLESNTQSIEGPAWIMPGQPTDTVTLTLGRGQFPLGGVAAMAGGYDAFRFRTAGEPWSAQGITMTVGQRVAPLVTTQEHQTMEGRAIVRFASLDHFKQAPDFVRDGVPPPPTESVYPDWAYPEEAWAMSIDLSACIGCMACVAACQTENNIPTVGPDQCALGHEMHWLRVDRYYHGPPEAPETLFQPVPCMQCEKAPCEVVCPVNATVHTHDGLNAQVYNRCIGTRYCSQNCPYKVRRFNFLEFQNFDKETAGPRQAAYNPNVTVRSRGVMEKCTYCVQRISAKRIEAQKDNRPIKDGEVVTACQQACPTSAITFGDKNRVQSQVSRERAAPHSYALLEELNTRPRTTYLGRIRNTGSRDATVSGRQGEADG</sequence>